<keyword evidence="1" id="KW-0175">Coiled coil</keyword>
<proteinExistence type="predicted"/>
<feature type="region of interest" description="Disordered" evidence="2">
    <location>
        <begin position="3564"/>
        <end position="3591"/>
    </location>
</feature>
<evidence type="ECO:0000313" key="4">
    <source>
        <dbReference type="Proteomes" id="UP001642409"/>
    </source>
</evidence>
<evidence type="ECO:0000313" key="3">
    <source>
        <dbReference type="EMBL" id="CAL5987725.1"/>
    </source>
</evidence>
<sequence>MTQTVKITVPKAFSQLQGSKLVHTADRDTTPWIPVGFSTKNLVAHCPGAFQEEVLTSVAVGEVIGIFPKSREALVLFKIDQQYLIKKFRSTFLFKIDSFERQIQQTQINEELFQANFDAFDPERLKMVQKSQEPSYFHNKSVEFFGEIMKKVPEKHKNLLKEIMNDYKQTITRFCSYDYEMVFEAEYLTNVYTDKRFKKDKTEFQNQANIFISELQYIKCKPEFQYNIKYNNTIPERKILAARKLLTKSAVFSPKYYKVQHIITIIKFGYERAVLSLKTGKFPNLSQIYGIARQIYKDYKFDNKQEIDMYLNYIEKQHIEQEIQNQNLIQEDMLQQFILNEVNNDITPQLPFLKAYLIYVEYFIPFCKLLFVKILKENTNADYLFDCIVKGYLYLENNNLLIIGQQKLLTLPKIVTYSGQSKIMLNQEIEEFKKVCTDTNKINRLSELITLQRDIFILIMSLLQIGINLHPTSHYNEFPFHITIVCEMDQDRQMQTKPHIHNAVSYFAKYFGAFFKNLHELDFSKFMNLNLQNYSCPKQLIQHEFKNLTIFEDQEYINQKINDGQGTMESTMTMISDIILNHLSVSKLYQEFEDIKYNGELKQFIQFIDEIKVNNQQLENGDHKFDEYIFIQILTQQKTLPTFNLQQLFHLINVELLNKFCIASLFSKEFYYYLYKLDVQHLKQVLMEEFNRFKQFTLNTLKQLYCDFSTNIIQNMRLIEHTLHEYERRPEMFLELKNLGSVFDAQKCKTFYSYIFDYTQKMCLELQNVYPQSHQPELINNLYVVLQDIIELEQYIQLRQAKEKPIYSQKYKDLEFCKDSEISQLLHKRWIVFQKQCDEVEFNYLDDVQLPTIAFHKLTREVQLSLAVLQQRSGSYSVFLTCLNTNLHKTLAKASEFVRSNLFKGVSVQNTSIEKINENQDKHTIDTALSNKSLNKSLSDVQKEEVKLFEQPQILLELNEENATQLQKKFELEFLSEFQRHVRMQLCSTNYKNDQISVMEISKENKLIVHILSLSQSSLYIKQYATSINTLLNTITEILLLYRLYLQWNDWLQTPVTQHSILIESIHNMIELLAPIQQIFNNYLIIMVTHDQAQNLNLSSYPYKAMQFRLFEYLQSTINFKQNFKQFLGFIEKQSIQFNNQFLGIIDNMSNQILKILPEINICCAFTHSFILPQQLSDISKHYCFIDNGLSIKVSDLLAQQTHATFYSNVIQLTKQSQQNQLIFTCLESIYKHMKQYKLTFEIDENNQIKISMQPTAFCDAVSKYLVFMSVLINSYQNQISSQVLIFARDLESILLSSKEVYYIVMRMQNLLIDMQYVKSNGKVVVLDFNELFEENVAKITQKPTTRDKRLKKTDKLTDLQLSIQYLKEKLQKQQEKIENQKLLEINILSGQDQMLINTAHQQLKDLCLKFIQKDSSIISLHGNYVVLKNLQKSVVELDLILKKLKVETYGSIFRTFSNKQQQRLNNLNNISILTYYDIFEMGQEQKILFNQQLVQIDLDQEIREKQLNRQANYQQYKLLQSQLVAAQYPSHGMIIPIEHGYKYSQQLIYDTPILQQYGDFTLNYMLFIKDSQLNKLFFDNITAFIIEESPTRGQILTKIQSFSETLPLKVYAKCPDVMFKFPDLVYEQIPKTLYQNVVNGIELLMQDDYEKFASQIVYQAQICCIHQCDTEKIKQLRSYLSNQKKQEYIPIMCRLEELNQLGTQNYFPKLQIHEQSIILFPEEIKTGNIYLGCPKQIEYQMLNSKQLQTVAEIFKGIKNRNTIFLCRHYRENLQTKKNMEQVQAYISRYLYRKVVKLFFSEFSFVEQFRQLVKLTLTGHIVIIYDIITISAQQLAILVDYLVCIQNRQGAINSIFQVDLNLQKVKQLKEKLEKNQEIEQSENLSEDDVILRNADFKDFGDSLGYVLFSVNCVDDLNLESNISLSKDQNVLILQDSAKYTVLFNQFNDTMLLNVSSFNQEASYDIVQKEYLQANAAFGLKVYNLSNLMDRFDDHFSKLHPSDVSLVTNLINNANDPLIVSTCLLDLLLRQYVDEKVDQSKLHQRYKLTDGFQEFSENNEIQCTKINHQLRIQQKNMEVNNAQQINFTLLSNITASIFGLNKKQQSQLVTQSKAYSYILDRSRQAVGAKALTFAKYYQQFIHPVLTTEATKFIMTFQLTTQVNIGIAYEVFLLTRLLQLKKPILIDCFNIQYMITISILLQNISMKKTFVVCTYFDFIEILKEAKTDDLLCIIATSLNEFKRIQQKIREVDSNLQTPKILINLPRGIEQDLLQRFERRFCLLPDLTDCLQIGNLLCCNKIFKYSSIKVQYMTTQIKEQSRYQTSMENKENLITQLKLYRLTFVQNVFLFTYNNFMNAISKIFNIGLNFDEFLLLRSISDFFLLRFNVLKVNQDAKQNIKQIQEAGQSPQPQKEEIINQELLQKSERSYDLMQTLNRAYCVNYNNSKTNYQCFNQDELQNKQKNVSKTLSENGNIGNIIEILSEQLHQGGKGQIGSIKFELNEDYLLNNYLSFNSCYEAVLNLMKITCCATLNAALLLSQFQQNHFLPNKKYEQFQVYLKDYEPERLNQDIQAEEYLSLIIQVIMFEHQNGIYDCQYLEIKNKYTSQQNLVKSFYNKLQESIPQFAAKQFSYLSVSAQQEIQFESYQFGRGILKNIETDKFMKIRAAERVEKTRVQVAEQSEQQEASEENVEECLQQMDNMSQYHTDDFENDNIQFEQSKQTAKQMLNQFQKQFDLKFMNTIDIQQQEQALPIYLDDERIALSVLMACCMITPITVGLYGEPFTGKSLILKTAKMIVRDICLTHQTVLKGMNSIATTHSFQQYFLSYYIKVSNPVIQQIYSSKYKRATKSQEELRNQILLNYQDALKIFENTISNQILEQNQEIDSLKKCFKSVTNMKHQLNFDLNQSQAKYDNTQQENNQGYVNDYVQAPQNILLYNETQAFPCFILNCSQMEIDQNLNDSMLQLLRDHSVALNIINEQTFLSSVQLDSMINKQIGALDLSDTSFIIEFQATDKLKNVNSQNITNTFNICFQIPTINMSYLRKYFRYLQSYGFTGMTEEWVQSFLNGLTLISSDLPTKMFENYLFFRRVLAGYQFHLPSYKKIITDQKRIIRLEQQHVQIGFNRMMEDMKPDIWSRIVSNYDQYNTNLEKRKSEIKFIDYLKDVIQSLKHNKAGGRTKLQSIMGYNQDHVFESLNIYTLINALKNENIANSRILNMLERFTSLNLLGYLQFIKRQEITAQTQKIKILHPWQDTQKHSQLYTSLQAVLVQLLLVRSREKQQNSLVLTLPVDKAFSNKFSQSMFKYQSPLTIDQDKVKRKIPYKKIFKAFLYPNQDEMTYQVLIDQFLQKRGYNLLFNAGLMASNMITTNSFFMGHIIHQYSLCANNVDPLLMQFVFQLCMQIDQIKQKNTAILKTQIMSYTIYDVDSQNPTGHHAVDYLSNFKKYTTDVLGLFVTTKAGCQQKLEEKEDEKDQHIIETSEVEEQNEFESDSQSEVIHNEQKFGGFQQTMLNALVIPQFKLKLNSNASQHQYNIFIQLFSLIGQYKVMSNEFFKEVFSKMSKTDQQLEEADISDNQSVASKASSQNSKYSSASKNSVASTQFNDEYNAEQQQIGQAGQDNMNIYQMSPRAFRFFTNRRHDKKLIVDIQNILQTLSITTTVNKNKKTKHDISGTMDLINYLKQFMNELQQHDTISVDGIEYLVILQIIRFSILLALGIKPTLVFNPNQYQKSNMFIPYSTQTYTSGITINSTLQQSQPVSQLQQGRLYGDLGIIPSQVQQRTQIYQKWDKQKFYDKLSGVSYPDYDPASSEQLKSKISDFYDVLIITPRSVLWRQSQYGTSMFYSLQQLLQSDSFLQQIFDYEELQNILKIMSVQMGFNYHFSLRDLQAFLSIMLAVVVVDDEPVQANQEFSKSQLNENNFENLGQIQSVIEMYSNALEISKQQQTSTRALIDATQFNSVDFKHSDITFLFNISKCPLPNEYVFPTKIHEDYLLVQQEYAQCLVTMYKTFQEFTSGAIVSFFEFSTMACSLVNNQNLTSSKLFSLLNYIYILGHFVETMATPAQAKPKVVETSVFTLEQVQKEIISSMNTNQSTAFDFRIIGQLVKLLNITDEQINNELINSKSTYKNFNQQFAASTSEHIMVRNFLFSIIEKMRLQYKIYEQYQRSAQYDGILSALYLLFGQSGIVPEQKMFDYLCSGKLAKTFGQCQVVLNEIQQKKLQEITIKYDLFLIFSVSLMQNAGFYVDISNEGVNLGQVITKDKPVTVCQNTYLSNSIHNQIINLNAFDVPVLPIMKQLKISQKDGDPDLINLYNLIIYSQVLQKHTFLIEQNILTACACLLESLKKKESGENTYIKQVQQVIDDASKNQKEDSQKRNFVSDLLKKLIILDLQSPPREFNALLARLISISDNLIIFANFGPKANIDNCATMRKFLQLRARKVIDKRQTIYIGNSASVCNLQLHKFNVIISHAPNIDLQAELSRMGLYNQEFIDQLVLLGTYKQINVQEVENPSYICQSILQAVFTERSTTRYFTEEYRLLLTQQVQLLNLVKKTVQKYFWFNVFEEEFRQKKIKLIQQQIAQQQQFDQQQKENDQDVKESIKLNDSQINVTDEEFNIKVNSYLNSEVSVIKTGMRVSYVLNSSYQQIEEFNSVILALKNLVEVETQKEQFLNQNVNLYKQDNKKDSRFKEILTYRSPKIQYIGMKKYDSPLQAKHKIQFVVQTIGRGYCYQVSLCISYVLKLMRNFSKKYIQSTFILGAGIIQNICEHVQSNLSDLVAKCGSVQANSNEQKTSQDQINVQDVFRVEYGIANEKQILNEFLIRTILPMIQKLVCAVFPEQMSKTFYFIINLIFFSLLQLDNFIVSEDEISIYLEQVLSTLHSTELDDIRQYVGNQLISVFSEKSRYQVDQKSYKNVDSIPDIINFMPQITQMSEILQESWLKLITLQHQFSIKEVLPWILKHHSTFVILNQCKNLFAAFILFYREKEPQMMYSMLGSFKLQKSRNHDQYIKKTRKPKSIETKEESDNEKIEQEIEGGEEEIEEESESDINEQKESKTEIVETIKQILQDQMEDDRQILQLPPQLLQPTPSAIFAILLISNCLQPHLIIENVDFYQHLMLGYLNIQYQLNYDNLVQQHYPSVSNQVTGTIRKSAHTSQSERTRILSKISSDFGPAFTDLIITMTDMQLEQVKRLPINLISESTFIISELLNLAMNDFQKYYNKVKGLIQREDYDPQKHMQYLATLGQTPDNIFIIYYDTNIDIKNLIISIYNTLDLKFFRNVPLLFTSFFSIQQSKDQIVVTFADPLHGGIDVLKQLTDLCMQKRTVYQYVLQLPIFVLVPNSQQFVDPHLHKAFVKQFQQLIDVADPTFSFVLQPQSLKQQYTHSIQTTINVLMARIQQRTQTVKHQFNLNVINAILRQTYVSTLNAVRIFDTELVAMQNSFFDSMTVDPVNSCQIDLHRDIQEVQKVVVLDTKLMNSKNILETIQNLIELLFPKQFNVNNLQTHHKTTTTDELANLDLNNVIKQGEQQQEVVDEQQAAAIEIDFTQYHQGDEMKVTEEELNFRDENSGEEQSEEEINQTNMSITHLNAKQQDQDQEDHAYVNILQQLQLYEMHYDVTGQLDIKRIENNIIKLIKCQKRSLRERATSTFIQTLKTLCLKTYQQTSGDSIFSKILPVVQMLGNYYKIYNSSRTQQIYTYRSSFSSEMCTLQIFKKLSARPAPYPPLLHQFISNLKKPDSTQFTKQLSPRLLFRQIINPSINKQTDIIVGENRFGSFFDQWVMNSSCFSQILDEIFIFIKFRNSIVTGSNYGSQKLILLLEKHTVKIQNDKVVLGPDDNEFKIVLREIELINGCYDQVLETLCNSNYEREIGYRQILDVYCYTVVSDTKEIIMPEGYLAIPLLVNGKYVTNIYVKNKAKGEICGDAYFTVTGV</sequence>
<feature type="region of interest" description="Disordered" evidence="2">
    <location>
        <begin position="5004"/>
        <end position="5049"/>
    </location>
</feature>
<accession>A0ABP1H951</accession>
<keyword evidence="4" id="KW-1185">Reference proteome</keyword>
<name>A0ABP1H951_9EUKA</name>
<dbReference type="EMBL" id="CAXDID020000021">
    <property type="protein sequence ID" value="CAL5987725.1"/>
    <property type="molecule type" value="Genomic_DNA"/>
</dbReference>
<dbReference type="Proteomes" id="UP001642409">
    <property type="component" value="Unassembled WGS sequence"/>
</dbReference>
<feature type="coiled-coil region" evidence="1">
    <location>
        <begin position="2668"/>
        <end position="2695"/>
    </location>
</feature>
<reference evidence="3 4" key="1">
    <citation type="submission" date="2024-07" db="EMBL/GenBank/DDBJ databases">
        <authorList>
            <person name="Akdeniz Z."/>
        </authorList>
    </citation>
    <scope>NUCLEOTIDE SEQUENCE [LARGE SCALE GENOMIC DNA]</scope>
</reference>
<feature type="coiled-coil region" evidence="1">
    <location>
        <begin position="1855"/>
        <end position="1882"/>
    </location>
</feature>
<gene>
    <name evidence="3" type="ORF">HINF_LOCUS10036</name>
</gene>
<protein>
    <submittedName>
        <fullName evidence="3">Uncharacterized protein</fullName>
    </submittedName>
</protein>
<feature type="compositionally biased region" description="Low complexity" evidence="2">
    <location>
        <begin position="3576"/>
        <end position="3591"/>
    </location>
</feature>
<evidence type="ECO:0000256" key="1">
    <source>
        <dbReference type="SAM" id="Coils"/>
    </source>
</evidence>
<feature type="coiled-coil region" evidence="1">
    <location>
        <begin position="1357"/>
        <end position="1384"/>
    </location>
</feature>
<feature type="compositionally biased region" description="Acidic residues" evidence="2">
    <location>
        <begin position="5026"/>
        <end position="5042"/>
    </location>
</feature>
<comment type="caution">
    <text evidence="3">The sequence shown here is derived from an EMBL/GenBank/DDBJ whole genome shotgun (WGS) entry which is preliminary data.</text>
</comment>
<feature type="coiled-coil region" evidence="1">
    <location>
        <begin position="3455"/>
        <end position="3482"/>
    </location>
</feature>
<feature type="compositionally biased region" description="Basic and acidic residues" evidence="2">
    <location>
        <begin position="5010"/>
        <end position="5025"/>
    </location>
</feature>
<evidence type="ECO:0000256" key="2">
    <source>
        <dbReference type="SAM" id="MobiDB-lite"/>
    </source>
</evidence>
<organism evidence="3 4">
    <name type="scientific">Hexamita inflata</name>
    <dbReference type="NCBI Taxonomy" id="28002"/>
    <lineage>
        <taxon>Eukaryota</taxon>
        <taxon>Metamonada</taxon>
        <taxon>Diplomonadida</taxon>
        <taxon>Hexamitidae</taxon>
        <taxon>Hexamitinae</taxon>
        <taxon>Hexamita</taxon>
    </lineage>
</organism>